<protein>
    <submittedName>
        <fullName evidence="3">CHAT domain-containing protein</fullName>
    </submittedName>
</protein>
<name>A0ABT3L1J8_9CYAN</name>
<dbReference type="NCBIfam" id="NF041518">
    <property type="entry name" value="choice_anch_Q"/>
    <property type="match status" value="1"/>
</dbReference>
<dbReference type="InterPro" id="IPR012334">
    <property type="entry name" value="Pectin_lyas_fold"/>
</dbReference>
<evidence type="ECO:0000313" key="4">
    <source>
        <dbReference type="Proteomes" id="UP001526426"/>
    </source>
</evidence>
<dbReference type="Pfam" id="PF05860">
    <property type="entry name" value="TPS"/>
    <property type="match status" value="1"/>
</dbReference>
<evidence type="ECO:0000259" key="2">
    <source>
        <dbReference type="SMART" id="SM00912"/>
    </source>
</evidence>
<comment type="caution">
    <text evidence="3">The sequence shown here is derived from an EMBL/GenBank/DDBJ whole genome shotgun (WGS) entry which is preliminary data.</text>
</comment>
<proteinExistence type="predicted"/>
<dbReference type="NCBIfam" id="TIGR01451">
    <property type="entry name" value="B_ant_repeat"/>
    <property type="match status" value="1"/>
</dbReference>
<feature type="domain" description="Filamentous haemagglutinin FhaB/tRNA nuclease CdiA-like TPS" evidence="2">
    <location>
        <begin position="38"/>
        <end position="151"/>
    </location>
</feature>
<dbReference type="Pfam" id="PF12770">
    <property type="entry name" value="CHAT"/>
    <property type="match status" value="1"/>
</dbReference>
<dbReference type="SUPFAM" id="SSF51126">
    <property type="entry name" value="Pectin lyase-like"/>
    <property type="match status" value="2"/>
</dbReference>
<dbReference type="InterPro" id="IPR008638">
    <property type="entry name" value="FhaB/CdiA-like_TPS"/>
</dbReference>
<dbReference type="InterPro" id="IPR024983">
    <property type="entry name" value="CHAT_dom"/>
</dbReference>
<accession>A0ABT3L1J8</accession>
<dbReference type="Pfam" id="PF01345">
    <property type="entry name" value="DUF11"/>
    <property type="match status" value="1"/>
</dbReference>
<dbReference type="EMBL" id="JAIHOM010000011">
    <property type="protein sequence ID" value="MCW6035340.1"/>
    <property type="molecule type" value="Genomic_DNA"/>
</dbReference>
<feature type="region of interest" description="Disordered" evidence="1">
    <location>
        <begin position="957"/>
        <end position="985"/>
    </location>
</feature>
<dbReference type="InterPro" id="IPR025592">
    <property type="entry name" value="DUF4347"/>
</dbReference>
<sequence>MNSGNYHRDITRILLPWGIATTHFFGAEVVVAQGVVPAMDGTGTQVIQQGEQFLIQGGALSGDRRNLFHSFEQFGLNREQAAQFVTSEGIQNVLGRVVGGDPSLINGLIEVTGSQANLYLMNPAGIIFGPDARLNVPGDFFATTATAIGLEDDTWFNAIGSNDYQNLVGTPSVFAFDTAQPAPIINAGDLAVKNGQQLTLMGGTVINQGRLEAPGGRVNVAAVPGSRLIRLSLPGHLLSLEVEPPRDAEGHILPFSPLDLPSLLTTPAVQEVITVPEEGVNTGEVFVSGLIQGDAVTFGAVSRVVVLPEAAIRTGGGDISAPTVTIFPQSPDDPKSFTFLDATVTDYETLLYNGKPGNTTVVVTPQEDGMAKITNTLAEVSGVDELHILAEGNEGYFWLGHAYVTHENIDQYRSQLAAWSKSLSPDAQILLYSCFTGLGLAGDLLLGVLAEETGASVAASTTAIGNADLGGNWTLEKQIGIITAQLPFNPALTVDYRGKLEVLTASNVAELIAAINTANTNGQDTTINLTPNTTFSLTLINNTNLFDGANGLPTVQNNGSLTIQGFNSILERNSLLDFRLFYVDTGATLTLNNLTLRNGAATGIGNAGSGGAIINYGNLTVNNSTLTNNQALNQGGAIFNNGGNLTVNNSTLDNNTSLVAGGAIYNTNQTVTVTNTTISNNTSVNGGGLFNNAGTVSLTHSTITQNRSTDLLGLGSGGITNNGGTTTLRNSIVAENINTINAARSDVVGTFNDGGSNLIGISNGTNGFTVSTLVGTPATPLSPQLKPLGNYGGTTRTHVPLPTSPVIQAGTNAGVATDQRGNNRGVPDIGAVEVTADLAVSKTVSNPTPQPNDTVTFTVTLTHNGGDDVAGVTLTSLLLPDLEFLSATPSMGAYNPVTGLWTVGTLAPGGSATLTLTSRLNPNFAGTTLSQTSENLMLLGEDSNLANNQATVTLTIPQPPPPVVLPPPPLEEPPPVIPPREEPPPPSPDFSVYWPVLSPVMLSVESPINTGTDDLISLSRGEAIRRLVSGPPWDSLRRMPLSLMSELVQHLEERSSSAFLNYFGAVDVPQRPVTLYEMQRTLTQIDNLTGVKPALIYAFFQSTEEPEESRILWQFNDLAFNANREQFITPMTNPRPTDELELVLVTQSGEIVRRRVPGATRERVLGMVQQLQRRVTTPLRGEAVLAPAQQLYEWLIRPLKGDLDERQIENLSFIVDTGLRSLPFAALHDGDRFIIEEYSVGLMPSFFLTDTRYRSVRNASILAMGAAEFDNKANLPGVPLELATIAQQLPRGDVYLNEQFTLAQFKLARSRQPYQILHLATHGDFQPGLPQNSYIQFWDQLITLDRIRELQLNHPPVELLVLSSCRTALGDEGAELGFAGLAALSGVRSALGSLWYVSDGGTLALMTQFYGTLRSAPIKAEALRASQLSLLRGEVRFENGALVTPHGRYALPPELKQMGDRIFSHPYYWSSFTFIGNPW</sequence>
<dbReference type="InterPro" id="IPR047589">
    <property type="entry name" value="DUF11_rpt"/>
</dbReference>
<evidence type="ECO:0000313" key="3">
    <source>
        <dbReference type="EMBL" id="MCW6035340.1"/>
    </source>
</evidence>
<dbReference type="Gene3D" id="2.160.20.10">
    <property type="entry name" value="Single-stranded right-handed beta-helix, Pectin lyase-like"/>
    <property type="match status" value="2"/>
</dbReference>
<dbReference type="Gene3D" id="2.60.40.10">
    <property type="entry name" value="Immunoglobulins"/>
    <property type="match status" value="1"/>
</dbReference>
<dbReference type="Proteomes" id="UP001526426">
    <property type="component" value="Unassembled WGS sequence"/>
</dbReference>
<evidence type="ECO:0000256" key="1">
    <source>
        <dbReference type="SAM" id="MobiDB-lite"/>
    </source>
</evidence>
<dbReference type="InterPro" id="IPR001434">
    <property type="entry name" value="OmcB-like_DUF11"/>
</dbReference>
<keyword evidence="4" id="KW-1185">Reference proteome</keyword>
<gene>
    <name evidence="3" type="ORF">K4A83_03500</name>
</gene>
<dbReference type="SMART" id="SM00912">
    <property type="entry name" value="Haemagg_act"/>
    <property type="match status" value="1"/>
</dbReference>
<reference evidence="3 4" key="1">
    <citation type="submission" date="2021-08" db="EMBL/GenBank/DDBJ databases">
        <title>Draft genome sequence of Spirulina subsalsa with high tolerance to salinity and hype-accumulation of phycocyanin.</title>
        <authorList>
            <person name="Pei H."/>
            <person name="Jiang L."/>
        </authorList>
    </citation>
    <scope>NUCLEOTIDE SEQUENCE [LARGE SCALE GENOMIC DNA]</scope>
    <source>
        <strain evidence="3 4">FACHB-351</strain>
    </source>
</reference>
<dbReference type="Pfam" id="PF14252">
    <property type="entry name" value="DUF4347"/>
    <property type="match status" value="1"/>
</dbReference>
<dbReference type="RefSeq" id="WP_265263023.1">
    <property type="nucleotide sequence ID" value="NZ_JAIHOM010000011.1"/>
</dbReference>
<dbReference type="NCBIfam" id="TIGR01901">
    <property type="entry name" value="adhes_NPXG"/>
    <property type="match status" value="1"/>
</dbReference>
<dbReference type="InterPro" id="IPR013783">
    <property type="entry name" value="Ig-like_fold"/>
</dbReference>
<dbReference type="InterPro" id="IPR011050">
    <property type="entry name" value="Pectin_lyase_fold/virulence"/>
</dbReference>
<organism evidence="3 4">
    <name type="scientific">Spirulina subsalsa FACHB-351</name>
    <dbReference type="NCBI Taxonomy" id="234711"/>
    <lineage>
        <taxon>Bacteria</taxon>
        <taxon>Bacillati</taxon>
        <taxon>Cyanobacteriota</taxon>
        <taxon>Cyanophyceae</taxon>
        <taxon>Spirulinales</taxon>
        <taxon>Spirulinaceae</taxon>
        <taxon>Spirulina</taxon>
    </lineage>
</organism>
<dbReference type="InterPro" id="IPR059226">
    <property type="entry name" value="Choice_anch_Q_dom"/>
</dbReference>